<reference evidence="1" key="1">
    <citation type="submission" date="2020-04" db="EMBL/GenBank/DDBJ databases">
        <authorList>
            <person name="Chiriac C."/>
            <person name="Salcher M."/>
            <person name="Ghai R."/>
            <person name="Kavagutti S V."/>
        </authorList>
    </citation>
    <scope>NUCLEOTIDE SEQUENCE</scope>
</reference>
<dbReference type="Pfam" id="PF04404">
    <property type="entry name" value="ERF"/>
    <property type="match status" value="1"/>
</dbReference>
<proteinExistence type="predicted"/>
<evidence type="ECO:0000313" key="1">
    <source>
        <dbReference type="EMBL" id="CAB4152633.1"/>
    </source>
</evidence>
<accession>A0A6J5N5S2</accession>
<sequence>MTQQNIYQAVNAIMQEIEAIGKNKTNSMQGYKFRGIDDMYNALQPLFKKHSVFITSNVLESKREERQTAKGGVLIYTIAKCQFKFFTTDGSFIESVLEGEAMDSGDKSTNKAMSTALKYALMQMFLIPTEEKLDTEYDTHEIAPKQKPAPKATPELSEIDVLTRKAYATADDVLMVLDSCETIGQLNSLYHMNSKIVEENNIKSHFTTKKDAIRKAS</sequence>
<organism evidence="1">
    <name type="scientific">uncultured Caudovirales phage</name>
    <dbReference type="NCBI Taxonomy" id="2100421"/>
    <lineage>
        <taxon>Viruses</taxon>
        <taxon>Duplodnaviria</taxon>
        <taxon>Heunggongvirae</taxon>
        <taxon>Uroviricota</taxon>
        <taxon>Caudoviricetes</taxon>
        <taxon>Peduoviridae</taxon>
        <taxon>Maltschvirus</taxon>
        <taxon>Maltschvirus maltsch</taxon>
    </lineage>
</organism>
<gene>
    <name evidence="1" type="ORF">UFOVP617_25</name>
</gene>
<name>A0A6J5N5S2_9CAUD</name>
<protein>
    <submittedName>
        <fullName evidence="1">Essential recombination function protein</fullName>
    </submittedName>
</protein>
<dbReference type="EMBL" id="LR796575">
    <property type="protein sequence ID" value="CAB4152633.1"/>
    <property type="molecule type" value="Genomic_DNA"/>
</dbReference>
<dbReference type="InterPro" id="IPR007499">
    <property type="entry name" value="ERF_bacteria_virus"/>
</dbReference>